<keyword evidence="2" id="KW-0560">Oxidoreductase</keyword>
<dbReference type="SUPFAM" id="SSF51197">
    <property type="entry name" value="Clavaminate synthase-like"/>
    <property type="match status" value="1"/>
</dbReference>
<accession>A0A923N5V7</accession>
<dbReference type="EMBL" id="JACRVF010000002">
    <property type="protein sequence ID" value="MBC5992778.1"/>
    <property type="molecule type" value="Genomic_DNA"/>
</dbReference>
<comment type="caution">
    <text evidence="2">The sequence shown here is derived from an EMBL/GenBank/DDBJ whole genome shotgun (WGS) entry which is preliminary data.</text>
</comment>
<dbReference type="GO" id="GO:0016706">
    <property type="term" value="F:2-oxoglutarate-dependent dioxygenase activity"/>
    <property type="evidence" value="ECO:0007669"/>
    <property type="project" value="UniProtKB-ARBA"/>
</dbReference>
<keyword evidence="2" id="KW-0223">Dioxygenase</keyword>
<comment type="cofactor">
    <cofactor evidence="1">
        <name>Fe(2+)</name>
        <dbReference type="ChEBI" id="CHEBI:29033"/>
    </cofactor>
</comment>
<dbReference type="Gene3D" id="2.60.120.620">
    <property type="entry name" value="q2cbj1_9rhob like domain"/>
    <property type="match status" value="1"/>
</dbReference>
<evidence type="ECO:0000313" key="2">
    <source>
        <dbReference type="EMBL" id="MBC5992778.1"/>
    </source>
</evidence>
<organism evidence="2 3">
    <name type="scientific">Pontibacter cellulosilyticus</name>
    <dbReference type="NCBI Taxonomy" id="1720253"/>
    <lineage>
        <taxon>Bacteria</taxon>
        <taxon>Pseudomonadati</taxon>
        <taxon>Bacteroidota</taxon>
        <taxon>Cytophagia</taxon>
        <taxon>Cytophagales</taxon>
        <taxon>Hymenobacteraceae</taxon>
        <taxon>Pontibacter</taxon>
    </lineage>
</organism>
<gene>
    <name evidence="2" type="ORF">H8S84_08035</name>
</gene>
<keyword evidence="3" id="KW-1185">Reference proteome</keyword>
<dbReference type="Proteomes" id="UP000603640">
    <property type="component" value="Unassembled WGS sequence"/>
</dbReference>
<proteinExistence type="predicted"/>
<dbReference type="InterPro" id="IPR008775">
    <property type="entry name" value="Phytyl_CoA_dOase-like"/>
</dbReference>
<dbReference type="GO" id="GO:0005506">
    <property type="term" value="F:iron ion binding"/>
    <property type="evidence" value="ECO:0007669"/>
    <property type="project" value="UniProtKB-ARBA"/>
</dbReference>
<evidence type="ECO:0000313" key="3">
    <source>
        <dbReference type="Proteomes" id="UP000603640"/>
    </source>
</evidence>
<dbReference type="AlphaFoldDB" id="A0A923N5V7"/>
<protein>
    <submittedName>
        <fullName evidence="2">Phytanoyl-CoA dioxygenase family protein</fullName>
    </submittedName>
</protein>
<evidence type="ECO:0000256" key="1">
    <source>
        <dbReference type="ARBA" id="ARBA00001954"/>
    </source>
</evidence>
<sequence length="334" mass="38492">MGFIDKYTGKLRTYKAVYTLNNILQYKKLKHNKALYKKYKLDQSIYSPISSSILKQLPPQPSPWLDAPDAAQKLKVSQQLEQFAQELQGKIKAWPDNGFLSLEGFFGEEEVDKVNTEIDKLLESHKVDFNYTNKKIMFAFRHSEALKAILYTPALTSILEFILGRQVIPFQTINFIKGSEQLAHSDSIHMTTHPLGNLIAVWIALEDTDKSNGPLFYYPGSHKLPYILNDNFEGGNTKYRIGDFVYKKYEEKVQQVVKEEQLQKKTFYAKKGDVFIWHANLLHGGSPVLNPESTRKSMVIHYYAKDVICYHEITQRPALISNYPISEVQVIEMD</sequence>
<dbReference type="RefSeq" id="WP_187066816.1">
    <property type="nucleotide sequence ID" value="NZ_JACRVF010000002.1"/>
</dbReference>
<name>A0A923N5V7_9BACT</name>
<dbReference type="Pfam" id="PF05721">
    <property type="entry name" value="PhyH"/>
    <property type="match status" value="1"/>
</dbReference>
<dbReference type="PANTHER" id="PTHR20883:SF48">
    <property type="entry name" value="ECTOINE DIOXYGENASE"/>
    <property type="match status" value="1"/>
</dbReference>
<reference evidence="2" key="1">
    <citation type="submission" date="2020-08" db="EMBL/GenBank/DDBJ databases">
        <title>Pontibacter sp. SD6 16S ribosomal RNA gene Genome sequencing and assembly.</title>
        <authorList>
            <person name="Kang M."/>
        </authorList>
    </citation>
    <scope>NUCLEOTIDE SEQUENCE</scope>
    <source>
        <strain evidence="2">SD6</strain>
    </source>
</reference>
<dbReference type="PANTHER" id="PTHR20883">
    <property type="entry name" value="PHYTANOYL-COA DIOXYGENASE DOMAIN CONTAINING 1"/>
    <property type="match status" value="1"/>
</dbReference>